<dbReference type="AlphaFoldDB" id="G7VR91"/>
<dbReference type="Proteomes" id="UP000005876">
    <property type="component" value="Chromosome"/>
</dbReference>
<dbReference type="KEGG" id="pta:HPL003_26380"/>
<reference evidence="2" key="1">
    <citation type="submission" date="2011-11" db="EMBL/GenBank/DDBJ databases">
        <title>Complete sequence of Paenibacillus terrae HPL-003.</title>
        <authorList>
            <person name="Shin S.H."/>
            <person name="Kim S."/>
            <person name="Kim J.Y."/>
        </authorList>
    </citation>
    <scope>NUCLEOTIDE SEQUENCE [LARGE SCALE GENOMIC DNA]</scope>
    <source>
        <strain evidence="2">HPL-003</strain>
    </source>
</reference>
<evidence type="ECO:0000313" key="1">
    <source>
        <dbReference type="EMBL" id="AET61990.1"/>
    </source>
</evidence>
<sequence length="54" mass="6476">MSIEMYSELEEQMNSWLTNALRPYFGLEALEEHWDVVEIKEGYFICVYGDVIRK</sequence>
<proteinExistence type="predicted"/>
<dbReference type="eggNOG" id="ENOG502Z7N6">
    <property type="taxonomic scope" value="Bacteria"/>
</dbReference>
<evidence type="ECO:0000313" key="2">
    <source>
        <dbReference type="Proteomes" id="UP000005876"/>
    </source>
</evidence>
<dbReference type="HOGENOM" id="CLU_3046148_0_0_9"/>
<accession>G7VR91</accession>
<reference key="2">
    <citation type="submission" date="2011-11" db="EMBL/GenBank/DDBJ databases">
        <authorList>
            <person name="Shin S.H."/>
            <person name="Kim S."/>
            <person name="Kim J.Y."/>
        </authorList>
    </citation>
    <scope>NUCLEOTIDE SEQUENCE</scope>
    <source>
        <strain>HPL-003</strain>
    </source>
</reference>
<name>G7VR91_PAETH</name>
<organism evidence="1 2">
    <name type="scientific">Paenibacillus terrae (strain HPL-003)</name>
    <dbReference type="NCBI Taxonomy" id="985665"/>
    <lineage>
        <taxon>Bacteria</taxon>
        <taxon>Bacillati</taxon>
        <taxon>Bacillota</taxon>
        <taxon>Bacilli</taxon>
        <taxon>Bacillales</taxon>
        <taxon>Paenibacillaceae</taxon>
        <taxon>Paenibacillus</taxon>
    </lineage>
</organism>
<gene>
    <name evidence="1" type="ordered locus">HPL003_26380</name>
</gene>
<protein>
    <submittedName>
        <fullName evidence="1">Uncharacterized protein</fullName>
    </submittedName>
</protein>
<reference evidence="1 2" key="3">
    <citation type="journal article" date="2012" name="J. Bacteriol.">
        <title>Genome Sequence of Paenibacillus terrae HPL-003, a Xylanase-Producing Bacterium Isolated from Soil Found in Forest Residue.</title>
        <authorList>
            <person name="Shin S.H."/>
            <person name="Kim S."/>
            <person name="Kim J.Y."/>
            <person name="Song H.Y."/>
            <person name="Cho S.J."/>
            <person name="Kim D.R."/>
            <person name="Lee K.I."/>
            <person name="Lim H.K."/>
            <person name="Park N.J."/>
            <person name="Hwang I.T."/>
            <person name="Yang K.S."/>
        </authorList>
    </citation>
    <scope>NUCLEOTIDE SEQUENCE [LARGE SCALE GENOMIC DNA]</scope>
    <source>
        <strain evidence="1 2">HPL-003</strain>
    </source>
</reference>
<dbReference type="EMBL" id="CP003107">
    <property type="protein sequence ID" value="AET61990.1"/>
    <property type="molecule type" value="Genomic_DNA"/>
</dbReference>